<protein>
    <submittedName>
        <fullName evidence="3">Uncharacterized protein</fullName>
    </submittedName>
</protein>
<dbReference type="AlphaFoldDB" id="A0A915EG62"/>
<feature type="transmembrane region" description="Helical" evidence="1">
    <location>
        <begin position="82"/>
        <end position="99"/>
    </location>
</feature>
<evidence type="ECO:0000313" key="3">
    <source>
        <dbReference type="WBParaSite" id="jg633"/>
    </source>
</evidence>
<reference evidence="3" key="1">
    <citation type="submission" date="2022-11" db="UniProtKB">
        <authorList>
            <consortium name="WormBaseParasite"/>
        </authorList>
    </citation>
    <scope>IDENTIFICATION</scope>
</reference>
<sequence length="196" mass="21391">MVNSLARMGVIPLSVVSAAVVYISGSMTRSIPYENTLLKISSWACHYGAAADFDLFGRTAGRWSCVGICTPSRQFFTNAVPIGNLFGVVIAAKIADSYLPKESELTGWTGIAIYAGLVLWAIYDHWDHHRVVDAAEKIPIIGGATGHERYFDKYGMQTLVSTGNGDFDPINAQMSCIMDLPNILFRVPNQKLLAND</sequence>
<keyword evidence="1" id="KW-0812">Transmembrane</keyword>
<keyword evidence="1" id="KW-0472">Membrane</keyword>
<evidence type="ECO:0000313" key="2">
    <source>
        <dbReference type="Proteomes" id="UP000887574"/>
    </source>
</evidence>
<dbReference type="Proteomes" id="UP000887574">
    <property type="component" value="Unplaced"/>
</dbReference>
<keyword evidence="2" id="KW-1185">Reference proteome</keyword>
<dbReference type="WBParaSite" id="jg633">
    <property type="protein sequence ID" value="jg633"/>
    <property type="gene ID" value="jg633"/>
</dbReference>
<keyword evidence="1" id="KW-1133">Transmembrane helix</keyword>
<accession>A0A915EG62</accession>
<proteinExistence type="predicted"/>
<feature type="transmembrane region" description="Helical" evidence="1">
    <location>
        <begin position="105"/>
        <end position="123"/>
    </location>
</feature>
<name>A0A915EG62_9BILA</name>
<organism evidence="2 3">
    <name type="scientific">Ditylenchus dipsaci</name>
    <dbReference type="NCBI Taxonomy" id="166011"/>
    <lineage>
        <taxon>Eukaryota</taxon>
        <taxon>Metazoa</taxon>
        <taxon>Ecdysozoa</taxon>
        <taxon>Nematoda</taxon>
        <taxon>Chromadorea</taxon>
        <taxon>Rhabditida</taxon>
        <taxon>Tylenchina</taxon>
        <taxon>Tylenchomorpha</taxon>
        <taxon>Sphaerularioidea</taxon>
        <taxon>Anguinidae</taxon>
        <taxon>Anguininae</taxon>
        <taxon>Ditylenchus</taxon>
    </lineage>
</organism>
<evidence type="ECO:0000256" key="1">
    <source>
        <dbReference type="SAM" id="Phobius"/>
    </source>
</evidence>
<feature type="transmembrane region" description="Helical" evidence="1">
    <location>
        <begin position="6"/>
        <end position="25"/>
    </location>
</feature>